<dbReference type="EMBL" id="JADIMJ010000021">
    <property type="protein sequence ID" value="MBO8453339.1"/>
    <property type="molecule type" value="Genomic_DNA"/>
</dbReference>
<dbReference type="InterPro" id="IPR007403">
    <property type="entry name" value="DUF456"/>
</dbReference>
<name>A0A940IFX3_9BACT</name>
<feature type="transmembrane region" description="Helical" evidence="1">
    <location>
        <begin position="138"/>
        <end position="160"/>
    </location>
</feature>
<protein>
    <submittedName>
        <fullName evidence="2">DUF456 domain-containing protein</fullName>
    </submittedName>
</protein>
<evidence type="ECO:0000256" key="1">
    <source>
        <dbReference type="SAM" id="Phobius"/>
    </source>
</evidence>
<organism evidence="2 3">
    <name type="scientific">Candidatus Cryptobacteroides gallistercoris</name>
    <dbReference type="NCBI Taxonomy" id="2840765"/>
    <lineage>
        <taxon>Bacteria</taxon>
        <taxon>Pseudomonadati</taxon>
        <taxon>Bacteroidota</taxon>
        <taxon>Bacteroidia</taxon>
        <taxon>Bacteroidales</taxon>
        <taxon>Candidatus Cryptobacteroides</taxon>
    </lineage>
</organism>
<reference evidence="2" key="1">
    <citation type="submission" date="2020-10" db="EMBL/GenBank/DDBJ databases">
        <authorList>
            <person name="Gilroy R."/>
        </authorList>
    </citation>
    <scope>NUCLEOTIDE SEQUENCE</scope>
    <source>
        <strain evidence="2">F1-3629</strain>
    </source>
</reference>
<keyword evidence="1" id="KW-1133">Transmembrane helix</keyword>
<keyword evidence="1" id="KW-0812">Transmembrane</keyword>
<dbReference type="Pfam" id="PF04306">
    <property type="entry name" value="DUF456"/>
    <property type="match status" value="1"/>
</dbReference>
<reference evidence="2" key="2">
    <citation type="journal article" date="2021" name="PeerJ">
        <title>Extensive microbial diversity within the chicken gut microbiome revealed by metagenomics and culture.</title>
        <authorList>
            <person name="Gilroy R."/>
            <person name="Ravi A."/>
            <person name="Getino M."/>
            <person name="Pursley I."/>
            <person name="Horton D.L."/>
            <person name="Alikhan N.F."/>
            <person name="Baker D."/>
            <person name="Gharbi K."/>
            <person name="Hall N."/>
            <person name="Watson M."/>
            <person name="Adriaenssens E.M."/>
            <person name="Foster-Nyarko E."/>
            <person name="Jarju S."/>
            <person name="Secka A."/>
            <person name="Antonio M."/>
            <person name="Oren A."/>
            <person name="Chaudhuri R.R."/>
            <person name="La Ragione R."/>
            <person name="Hildebrand F."/>
            <person name="Pallen M.J."/>
        </authorList>
    </citation>
    <scope>NUCLEOTIDE SEQUENCE</scope>
    <source>
        <strain evidence="2">F1-3629</strain>
    </source>
</reference>
<accession>A0A940IFX3</accession>
<sequence length="164" mass="17251">MEIVVAIIAVLCGVIGILGSILPALPGPPLTWAGLLLLYFWGGTNGDGEPMSLTVLLVMLGVTVLVSIIDYVVPMYLTKATGGTKYAERGALVGLILGSFLIPPLGMIIGSFLGAFLMEIYYARKTSGDALKAAAGSFLGFLLGTGIKIVACCVMMYYIVVYMF</sequence>
<dbReference type="Proteomes" id="UP000771749">
    <property type="component" value="Unassembled WGS sequence"/>
</dbReference>
<dbReference type="PANTHER" id="PTHR39165:SF1">
    <property type="entry name" value="DUF456 DOMAIN-CONTAINING PROTEIN"/>
    <property type="match status" value="1"/>
</dbReference>
<feature type="transmembrane region" description="Helical" evidence="1">
    <location>
        <begin position="57"/>
        <end position="78"/>
    </location>
</feature>
<keyword evidence="1" id="KW-0472">Membrane</keyword>
<gene>
    <name evidence="2" type="ORF">IAC07_01285</name>
</gene>
<feature type="transmembrane region" description="Helical" evidence="1">
    <location>
        <begin position="90"/>
        <end position="118"/>
    </location>
</feature>
<proteinExistence type="predicted"/>
<evidence type="ECO:0000313" key="2">
    <source>
        <dbReference type="EMBL" id="MBO8453339.1"/>
    </source>
</evidence>
<dbReference type="PANTHER" id="PTHR39165">
    <property type="entry name" value="IG HYPOTHETICAL 17883"/>
    <property type="match status" value="1"/>
</dbReference>
<comment type="caution">
    <text evidence="2">The sequence shown here is derived from an EMBL/GenBank/DDBJ whole genome shotgun (WGS) entry which is preliminary data.</text>
</comment>
<dbReference type="AlphaFoldDB" id="A0A940IFX3"/>
<evidence type="ECO:0000313" key="3">
    <source>
        <dbReference type="Proteomes" id="UP000771749"/>
    </source>
</evidence>